<dbReference type="OrthoDB" id="199599at2759"/>
<gene>
    <name evidence="2" type="ORF">CORC01_10982</name>
</gene>
<reference evidence="2 3" key="1">
    <citation type="submission" date="2016-09" db="EMBL/GenBank/DDBJ databases">
        <authorList>
            <person name="Capua I."/>
            <person name="De Benedictis P."/>
            <person name="Joannis T."/>
            <person name="Lombin L.H."/>
            <person name="Cattoli G."/>
        </authorList>
    </citation>
    <scope>NUCLEOTIDE SEQUENCE [LARGE SCALE GENOMIC DNA]</scope>
    <source>
        <strain evidence="2 3">IMI 309357</strain>
    </source>
</reference>
<dbReference type="GeneID" id="34564119"/>
<evidence type="ECO:0000313" key="2">
    <source>
        <dbReference type="EMBL" id="OHE93755.1"/>
    </source>
</evidence>
<dbReference type="RefSeq" id="XP_022470919.1">
    <property type="nucleotide sequence ID" value="XM_022622609.1"/>
</dbReference>
<dbReference type="Proteomes" id="UP000176998">
    <property type="component" value="Unassembled WGS sequence"/>
</dbReference>
<protein>
    <submittedName>
        <fullName evidence="2">Uncharacterized protein</fullName>
    </submittedName>
</protein>
<keyword evidence="3" id="KW-1185">Reference proteome</keyword>
<organism evidence="2 3">
    <name type="scientific">Colletotrichum orchidophilum</name>
    <dbReference type="NCBI Taxonomy" id="1209926"/>
    <lineage>
        <taxon>Eukaryota</taxon>
        <taxon>Fungi</taxon>
        <taxon>Dikarya</taxon>
        <taxon>Ascomycota</taxon>
        <taxon>Pezizomycotina</taxon>
        <taxon>Sordariomycetes</taxon>
        <taxon>Hypocreomycetidae</taxon>
        <taxon>Glomerellales</taxon>
        <taxon>Glomerellaceae</taxon>
        <taxon>Colletotrichum</taxon>
    </lineage>
</organism>
<evidence type="ECO:0000256" key="1">
    <source>
        <dbReference type="SAM" id="Phobius"/>
    </source>
</evidence>
<dbReference type="AlphaFoldDB" id="A0A1G4AXB8"/>
<evidence type="ECO:0000313" key="3">
    <source>
        <dbReference type="Proteomes" id="UP000176998"/>
    </source>
</evidence>
<keyword evidence="1" id="KW-1133">Transmembrane helix</keyword>
<feature type="transmembrane region" description="Helical" evidence="1">
    <location>
        <begin position="16"/>
        <end position="37"/>
    </location>
</feature>
<name>A0A1G4AXB8_9PEZI</name>
<sequence>MFAGKALTGGFEITTLALGLLALSVVFFGFLIALDIVEEPSG</sequence>
<proteinExistence type="predicted"/>
<keyword evidence="1" id="KW-0812">Transmembrane</keyword>
<keyword evidence="1" id="KW-0472">Membrane</keyword>
<dbReference type="EMBL" id="MJBS01000113">
    <property type="protein sequence ID" value="OHE93755.1"/>
    <property type="molecule type" value="Genomic_DNA"/>
</dbReference>
<comment type="caution">
    <text evidence="2">The sequence shown here is derived from an EMBL/GenBank/DDBJ whole genome shotgun (WGS) entry which is preliminary data.</text>
</comment>
<accession>A0A1G4AXB8</accession>